<dbReference type="NCBIfam" id="TIGR01451">
    <property type="entry name" value="B_ant_repeat"/>
    <property type="match status" value="7"/>
</dbReference>
<reference evidence="4" key="1">
    <citation type="journal article" date="2011" name="BMC Genomics">
        <title>Complete genome sequence of the filamentous anoxygenic phototrophic bacterium Chloroflexus aurantiacus.</title>
        <authorList>
            <person name="Tang K.H."/>
            <person name="Barry K."/>
            <person name="Chertkov O."/>
            <person name="Dalin E."/>
            <person name="Han C.S."/>
            <person name="Hauser L.J."/>
            <person name="Honchak B.M."/>
            <person name="Karbach L.E."/>
            <person name="Land M.L."/>
            <person name="Lapidus A."/>
            <person name="Larimer F.W."/>
            <person name="Mikhailova N."/>
            <person name="Pitluck S."/>
            <person name="Pierson B.K."/>
            <person name="Blankenship R.E."/>
        </authorList>
    </citation>
    <scope>NUCLEOTIDE SEQUENCE [LARGE SCALE GENOMIC DNA]</scope>
    <source>
        <strain evidence="4">ATCC 29366 / DSM 635 / J-10-fl</strain>
    </source>
</reference>
<feature type="region of interest" description="Disordered" evidence="1">
    <location>
        <begin position="1236"/>
        <end position="1269"/>
    </location>
</feature>
<dbReference type="InterPro" id="IPR047589">
    <property type="entry name" value="DUF11_rpt"/>
</dbReference>
<accession>A9WIM2</accession>
<dbReference type="SUPFAM" id="SSF49401">
    <property type="entry name" value="Bacterial adhesins"/>
    <property type="match status" value="1"/>
</dbReference>
<feature type="domain" description="DUF11" evidence="2">
    <location>
        <begin position="1136"/>
        <end position="1249"/>
    </location>
</feature>
<dbReference type="eggNOG" id="COG3391">
    <property type="taxonomic scope" value="Bacteria"/>
</dbReference>
<protein>
    <submittedName>
        <fullName evidence="3">Conserved repeat domain protein</fullName>
    </submittedName>
</protein>
<dbReference type="PANTHER" id="PTHR34819:SF3">
    <property type="entry name" value="CELL SURFACE PROTEIN"/>
    <property type="match status" value="1"/>
</dbReference>
<dbReference type="InParanoid" id="A9WIM2"/>
<dbReference type="RefSeq" id="WP_012256978.1">
    <property type="nucleotide sequence ID" value="NC_010175.1"/>
</dbReference>
<feature type="compositionally biased region" description="Polar residues" evidence="1">
    <location>
        <begin position="973"/>
        <end position="991"/>
    </location>
</feature>
<feature type="domain" description="DUF11" evidence="2">
    <location>
        <begin position="866"/>
        <end position="973"/>
    </location>
</feature>
<dbReference type="PANTHER" id="PTHR34819">
    <property type="entry name" value="LARGE CYSTEINE-RICH PERIPLASMIC PROTEIN OMCB"/>
    <property type="match status" value="1"/>
</dbReference>
<dbReference type="STRING" id="324602.Caur_1091"/>
<name>A9WIM2_CHLAA</name>
<feature type="domain" description="DUF11" evidence="2">
    <location>
        <begin position="736"/>
        <end position="843"/>
    </location>
</feature>
<sequence>MQRRTTMMTLLIWVTALLLPVWSKDTTQAVELPPAGSVFYLQTSSPNRALGIGDWYTNSTAGDGYHYITLHVPCGWPSGTPIYVDLFHPDLNNTSGAGVADEITTAGSTVFEIYQPGTSLNPATNPTAPGPGAPGSLQQTIYTSGSVGPQWNRFYTIDVGNTGCGTYILRAQTNGNADNSWRLRFGADNDNNPATDPLPNYDNPDGQPGTGDELSIGMAYTTYQHSGAGAQCLTLFEYVAPGQPTVTFHNFDMDGNVRVRYYAPSATFDASGLTGGSAGTVSGATRWNGSTNATRAGDVVNNPEPGWWRIVSCVNNNNQFIQEGQSSVPVYLEPPPAPGLTLSKTDGVDFAAPGEVLTYTLTFTNTGNGITAPGPAYNVVLIDTLPADVIFQGCVAPNGTCTHSGDPFGGTVTYTRTDPLNHNASDTITITVQINPSLTSSVTLTNTAVLDYRDGFGNQYPQLQATDTTVVNQPLLQLSKTDGSTVTAPGQALTYTLIFTNTGLAPAYNITLSDTLPPEVTFQSCSVGSLGGTCNASGSTVTFNLATPLAAGASASVSITVQVNATVTGPTTLTNTATLDYTDVNGNVRPSVSATDQTQVPAQPNIVLSKTDGSTVTAPGQSLTYTLTFTNTGAGDAYNITLSDNLPAGVTYQSCNLGSLSGTCSESGGVVTFTLTNPLAAGASASVSITVQVNTTVTGPTTLTNTATLDYTDVNGNVRPSVSATDQTQVPAQPNIVLSKTDGSTVTAPNQTLTYTLTFTNTGAGDAYNITLSDNLPASVTYQSCNLGSLSGTCSESGGVVTFTLTNPLAAGASASVSITVQVNTTVTGPTTLTNTATLDYTDVNGNVRPSVSATDQTQVPAQPNIVLSKTDGSTVTAPNQTLTYTLTFTNTGAGDAYNITLSDNLPASVTYQSCNLGSLSGTCSESGGVVTFTLTNPLAAGDSASVSTTVQVNATVTGPTTLTNTATLNYTDSANQPRPQVSASDSTQVPAQPTIVLSKTDGSTVTAPGQTLTYTLTFTNTGVGDAYNITLSDTLPAGVSYQSCSPACNVSGSTVTFNLGTLAAGASASVSITVQVDTTVTGPTTLTNTATLNYTDSANQPRPQVSASDSTYVPGPTTVDLIKRASLVVDSNSDNLAGPGDVIEYTLVLTNTGPEIALRLNVSDTPDANTTLVVGSVAATPPTAVIVSGNTTGDAAVEVTLDELAVNAVLTITFRVQVNNPLPDSVTEISNQATATGANISSTPSDDPTTTDPDDPTRLRTPPPGGPPTAIVLTELRLVTSGSGWDIVWTTGAEINTRGFLIYRSTAGRDKAQLLTPIPIPARGSTTNGASYRFSDTTALTGVDYSYWLVEIELDGTVNEYGPLQSRGTISQQHRYFIPLIGR</sequence>
<organism evidence="3 4">
    <name type="scientific">Chloroflexus aurantiacus (strain ATCC 29366 / DSM 635 / J-10-fl)</name>
    <dbReference type="NCBI Taxonomy" id="324602"/>
    <lineage>
        <taxon>Bacteria</taxon>
        <taxon>Bacillati</taxon>
        <taxon>Chloroflexota</taxon>
        <taxon>Chloroflexia</taxon>
        <taxon>Chloroflexales</taxon>
        <taxon>Chloroflexineae</taxon>
        <taxon>Chloroflexaceae</taxon>
        <taxon>Chloroflexus</taxon>
    </lineage>
</organism>
<feature type="region of interest" description="Disordered" evidence="1">
    <location>
        <begin position="971"/>
        <end position="991"/>
    </location>
</feature>
<dbReference type="eggNOG" id="COG1361">
    <property type="taxonomic scope" value="Bacteria"/>
</dbReference>
<proteinExistence type="predicted"/>
<evidence type="ECO:0000313" key="4">
    <source>
        <dbReference type="Proteomes" id="UP000002008"/>
    </source>
</evidence>
<dbReference type="InterPro" id="IPR001434">
    <property type="entry name" value="OmcB-like_DUF11"/>
</dbReference>
<feature type="domain" description="DUF11" evidence="2">
    <location>
        <begin position="476"/>
        <end position="583"/>
    </location>
</feature>
<keyword evidence="4" id="KW-1185">Reference proteome</keyword>
<dbReference type="Gene3D" id="2.60.40.740">
    <property type="match status" value="4"/>
</dbReference>
<feature type="domain" description="DUF11" evidence="2">
    <location>
        <begin position="997"/>
        <end position="1097"/>
    </location>
</feature>
<evidence type="ECO:0000256" key="1">
    <source>
        <dbReference type="SAM" id="MobiDB-lite"/>
    </source>
</evidence>
<dbReference type="Pfam" id="PF01345">
    <property type="entry name" value="DUF11"/>
    <property type="match status" value="7"/>
</dbReference>
<evidence type="ECO:0000313" key="3">
    <source>
        <dbReference type="EMBL" id="ABY34322.1"/>
    </source>
</evidence>
<dbReference type="KEGG" id="cau:Caur_1091"/>
<feature type="domain" description="DUF11" evidence="2">
    <location>
        <begin position="342"/>
        <end position="450"/>
    </location>
</feature>
<dbReference type="Proteomes" id="UP000002008">
    <property type="component" value="Chromosome"/>
</dbReference>
<dbReference type="PATRIC" id="fig|324602.8.peg.1248"/>
<evidence type="ECO:0000259" key="2">
    <source>
        <dbReference type="Pfam" id="PF01345"/>
    </source>
</evidence>
<feature type="region of interest" description="Disordered" evidence="1">
    <location>
        <begin position="187"/>
        <end position="211"/>
    </location>
</feature>
<feature type="domain" description="DUF11" evidence="2">
    <location>
        <begin position="606"/>
        <end position="713"/>
    </location>
</feature>
<dbReference type="InterPro" id="IPR008966">
    <property type="entry name" value="Adhesion_dom_sf"/>
</dbReference>
<dbReference type="HOGENOM" id="CLU_255370_0_0_0"/>
<dbReference type="InterPro" id="IPR051172">
    <property type="entry name" value="Chlamydia_OmcB"/>
</dbReference>
<dbReference type="EnsemblBacteria" id="ABY34322">
    <property type="protein sequence ID" value="ABY34322"/>
    <property type="gene ID" value="Caur_1091"/>
</dbReference>
<feature type="compositionally biased region" description="Low complexity" evidence="1">
    <location>
        <begin position="1243"/>
        <end position="1252"/>
    </location>
</feature>
<dbReference type="EMBL" id="CP000909">
    <property type="protein sequence ID" value="ABY34322.1"/>
    <property type="molecule type" value="Genomic_DNA"/>
</dbReference>
<gene>
    <name evidence="3" type="ordered locus">Caur_1091</name>
</gene>
<dbReference type="Gene3D" id="2.60.40.3080">
    <property type="match status" value="1"/>
</dbReference>